<dbReference type="InterPro" id="IPR017871">
    <property type="entry name" value="ABC_transporter-like_CS"/>
</dbReference>
<dbReference type="PANTHER" id="PTHR42788">
    <property type="entry name" value="TAURINE IMPORT ATP-BINDING PROTEIN-RELATED"/>
    <property type="match status" value="1"/>
</dbReference>
<dbReference type="InterPro" id="IPR027417">
    <property type="entry name" value="P-loop_NTPase"/>
</dbReference>
<dbReference type="PROSITE" id="PS00211">
    <property type="entry name" value="ABC_TRANSPORTER_1"/>
    <property type="match status" value="1"/>
</dbReference>
<dbReference type="InterPro" id="IPR003439">
    <property type="entry name" value="ABC_transporter-like_ATP-bd"/>
</dbReference>
<dbReference type="EMBL" id="JACHGJ010000008">
    <property type="protein sequence ID" value="MBB6481924.1"/>
    <property type="molecule type" value="Genomic_DNA"/>
</dbReference>
<dbReference type="PROSITE" id="PS50893">
    <property type="entry name" value="ABC_TRANSPORTER_2"/>
    <property type="match status" value="1"/>
</dbReference>
<dbReference type="InterPro" id="IPR003593">
    <property type="entry name" value="AAA+_ATPase"/>
</dbReference>
<keyword evidence="2" id="KW-0547">Nucleotide-binding</keyword>
<name>A0A841R9C3_9SPIO</name>
<accession>A0A841R9C3</accession>
<dbReference type="SMART" id="SM00382">
    <property type="entry name" value="AAA"/>
    <property type="match status" value="1"/>
</dbReference>
<dbReference type="PANTHER" id="PTHR42788:SF20">
    <property type="entry name" value="ABC TRANSPORTER ATP-BINDING PROTEIN"/>
    <property type="match status" value="1"/>
</dbReference>
<evidence type="ECO:0000256" key="1">
    <source>
        <dbReference type="ARBA" id="ARBA00022448"/>
    </source>
</evidence>
<reference evidence="5 6" key="1">
    <citation type="submission" date="2020-08" db="EMBL/GenBank/DDBJ databases">
        <title>Genomic Encyclopedia of Type Strains, Phase IV (KMG-IV): sequencing the most valuable type-strain genomes for metagenomic binning, comparative biology and taxonomic classification.</title>
        <authorList>
            <person name="Goeker M."/>
        </authorList>
    </citation>
    <scope>NUCLEOTIDE SEQUENCE [LARGE SCALE GENOMIC DNA]</scope>
    <source>
        <strain evidence="5 6">DSM 2461</strain>
    </source>
</reference>
<dbReference type="Pfam" id="PF00005">
    <property type="entry name" value="ABC_tran"/>
    <property type="match status" value="1"/>
</dbReference>
<evidence type="ECO:0000259" key="4">
    <source>
        <dbReference type="PROSITE" id="PS50893"/>
    </source>
</evidence>
<dbReference type="InterPro" id="IPR050166">
    <property type="entry name" value="ABC_transporter_ATP-bind"/>
</dbReference>
<dbReference type="GO" id="GO:0016887">
    <property type="term" value="F:ATP hydrolysis activity"/>
    <property type="evidence" value="ECO:0007669"/>
    <property type="project" value="InterPro"/>
</dbReference>
<dbReference type="RefSeq" id="WP_184748156.1">
    <property type="nucleotide sequence ID" value="NZ_JACHGJ010000008.1"/>
</dbReference>
<evidence type="ECO:0000313" key="5">
    <source>
        <dbReference type="EMBL" id="MBB6481924.1"/>
    </source>
</evidence>
<sequence length="235" mass="26580">MTVDIKDLTVSFGDLKVLGGLDLHFPEKEISVVLGPSGCGKTTILNVLTSSVSPRRGSIEGIEGKRFSYLFQEPRLLPWLTVEGNLNFVLDDISDKREREALCRRVLKMTGLSDYASWYPGKLSGGMKQRVAIARAFAHPSDMILMDEPFQGLDLKRKLSLINQFTDVWEKEKRSAVMVTHDIGEAIRLADKVYVLTEKPARLADAFTIDIPRPEREPGTKRYSEYEKRLYDLLS</sequence>
<dbReference type="GO" id="GO:0005524">
    <property type="term" value="F:ATP binding"/>
    <property type="evidence" value="ECO:0007669"/>
    <property type="project" value="UniProtKB-KW"/>
</dbReference>
<dbReference type="Proteomes" id="UP000587760">
    <property type="component" value="Unassembled WGS sequence"/>
</dbReference>
<dbReference type="SUPFAM" id="SSF52540">
    <property type="entry name" value="P-loop containing nucleoside triphosphate hydrolases"/>
    <property type="match status" value="1"/>
</dbReference>
<evidence type="ECO:0000313" key="6">
    <source>
        <dbReference type="Proteomes" id="UP000587760"/>
    </source>
</evidence>
<keyword evidence="6" id="KW-1185">Reference proteome</keyword>
<organism evidence="5 6">
    <name type="scientific">Spirochaeta isovalerica</name>
    <dbReference type="NCBI Taxonomy" id="150"/>
    <lineage>
        <taxon>Bacteria</taxon>
        <taxon>Pseudomonadati</taxon>
        <taxon>Spirochaetota</taxon>
        <taxon>Spirochaetia</taxon>
        <taxon>Spirochaetales</taxon>
        <taxon>Spirochaetaceae</taxon>
        <taxon>Spirochaeta</taxon>
    </lineage>
</organism>
<dbReference type="Gene3D" id="3.40.50.300">
    <property type="entry name" value="P-loop containing nucleotide triphosphate hydrolases"/>
    <property type="match status" value="1"/>
</dbReference>
<evidence type="ECO:0000256" key="3">
    <source>
        <dbReference type="ARBA" id="ARBA00022840"/>
    </source>
</evidence>
<protein>
    <submittedName>
        <fullName evidence="5">NitT/TauT family transport system ATP-binding protein</fullName>
    </submittedName>
</protein>
<comment type="caution">
    <text evidence="5">The sequence shown here is derived from an EMBL/GenBank/DDBJ whole genome shotgun (WGS) entry which is preliminary data.</text>
</comment>
<gene>
    <name evidence="5" type="ORF">HNR50_003605</name>
</gene>
<evidence type="ECO:0000256" key="2">
    <source>
        <dbReference type="ARBA" id="ARBA00022741"/>
    </source>
</evidence>
<keyword evidence="3 5" id="KW-0067">ATP-binding</keyword>
<feature type="domain" description="ABC transporter" evidence="4">
    <location>
        <begin position="3"/>
        <end position="223"/>
    </location>
</feature>
<keyword evidence="1" id="KW-0813">Transport</keyword>
<dbReference type="AlphaFoldDB" id="A0A841R9C3"/>
<proteinExistence type="predicted"/>